<gene>
    <name evidence="1" type="ORF">SDC9_71969</name>
</gene>
<dbReference type="EMBL" id="VSSQ01004506">
    <property type="protein sequence ID" value="MPM25475.1"/>
    <property type="molecule type" value="Genomic_DNA"/>
</dbReference>
<comment type="caution">
    <text evidence="1">The sequence shown here is derived from an EMBL/GenBank/DDBJ whole genome shotgun (WGS) entry which is preliminary data.</text>
</comment>
<proteinExistence type="predicted"/>
<protein>
    <submittedName>
        <fullName evidence="1">Uncharacterized protein</fullName>
    </submittedName>
</protein>
<organism evidence="1">
    <name type="scientific">bioreactor metagenome</name>
    <dbReference type="NCBI Taxonomy" id="1076179"/>
    <lineage>
        <taxon>unclassified sequences</taxon>
        <taxon>metagenomes</taxon>
        <taxon>ecological metagenomes</taxon>
    </lineage>
</organism>
<sequence>MARAVWQHVFHHAQFVSAAQRLAHGIGISGGAVGIRAVNGADGVAQKLTVGSAVGRRGEHESGADPVVPAQHAGTVLRFGGDCLVLPDFFRPVVHHAQGERVRRVVVASVFRGAVLGVRLQYFVTLPVGFERLDQRIHVTELLVEHQILNRQQGVYRGGERNAFDGYKREFRAALRAVQRFVGAPAHKTAQIRRWSILRPERGGALVQRDRALNYIAKLRGKRLIEFLKRGKRARIAGLWRFRFLLIGLAPERVRIGDQIAPAAKRELDGFDEVRVAVHGCRTVVAAHGVFKAPDGSVVEHRILVDQRFHASALGFFQHTRDGAFVKVEQKRRALTGCDHIHNLVEQFFRRVLVQADVRLGFEDGAHLVDDFEEQPGKLVGHVRAVFAQTGDVEELTVARGDALIACLNHCVVGKVAVHPEALENFFGKLTIHAALDRLLPVGQQVLVNAPERNARAGVILVREHQHVREPQRLQRFVKIGRRFAGHAFEIFLHGEQFGFARGVGFLCGEFATEGGVFLRQFNGHVAAGNHCSELRALFARLVGRRKRVVLCLQVRLDAGKAQFEYARIIRD</sequence>
<name>A0A644YAA4_9ZZZZ</name>
<accession>A0A644YAA4</accession>
<reference evidence="1" key="1">
    <citation type="submission" date="2019-08" db="EMBL/GenBank/DDBJ databases">
        <authorList>
            <person name="Kucharzyk K."/>
            <person name="Murdoch R.W."/>
            <person name="Higgins S."/>
            <person name="Loffler F."/>
        </authorList>
    </citation>
    <scope>NUCLEOTIDE SEQUENCE</scope>
</reference>
<evidence type="ECO:0000313" key="1">
    <source>
        <dbReference type="EMBL" id="MPM25475.1"/>
    </source>
</evidence>
<dbReference type="AlphaFoldDB" id="A0A644YAA4"/>